<evidence type="ECO:0000313" key="3">
    <source>
        <dbReference type="EMBL" id="KAH3673555.1"/>
    </source>
</evidence>
<dbReference type="Proteomes" id="UP000769528">
    <property type="component" value="Unassembled WGS sequence"/>
</dbReference>
<feature type="compositionally biased region" description="Acidic residues" evidence="1">
    <location>
        <begin position="184"/>
        <end position="196"/>
    </location>
</feature>
<keyword evidence="2" id="KW-0472">Membrane</keyword>
<proteinExistence type="predicted"/>
<comment type="caution">
    <text evidence="3">The sequence shown here is derived from an EMBL/GenBank/DDBJ whole genome shotgun (WGS) entry which is preliminary data.</text>
</comment>
<feature type="region of interest" description="Disordered" evidence="1">
    <location>
        <begin position="1"/>
        <end position="24"/>
    </location>
</feature>
<organism evidence="3 4">
    <name type="scientific">Wickerhamomyces mucosus</name>
    <dbReference type="NCBI Taxonomy" id="1378264"/>
    <lineage>
        <taxon>Eukaryota</taxon>
        <taxon>Fungi</taxon>
        <taxon>Dikarya</taxon>
        <taxon>Ascomycota</taxon>
        <taxon>Saccharomycotina</taxon>
        <taxon>Saccharomycetes</taxon>
        <taxon>Phaffomycetales</taxon>
        <taxon>Wickerhamomycetaceae</taxon>
        <taxon>Wickerhamomyces</taxon>
    </lineage>
</organism>
<feature type="region of interest" description="Disordered" evidence="1">
    <location>
        <begin position="182"/>
        <end position="230"/>
    </location>
</feature>
<name>A0A9P8PL41_9ASCO</name>
<feature type="compositionally biased region" description="Basic and acidic residues" evidence="1">
    <location>
        <begin position="197"/>
        <end position="208"/>
    </location>
</feature>
<evidence type="ECO:0000313" key="4">
    <source>
        <dbReference type="Proteomes" id="UP000769528"/>
    </source>
</evidence>
<keyword evidence="2" id="KW-0812">Transmembrane</keyword>
<protein>
    <submittedName>
        <fullName evidence="3">Uncharacterized protein</fullName>
    </submittedName>
</protein>
<sequence>MPTATNQKDNSPTSEHWSQSEDDDEFQELYLKKTMIQKCSPSKKEDETTYESEIIDKINDTLDKYDEENEDEGPEEETIIKEVVNSHKKFYPISSSDFDTVKQIIANHKEESYYHYYDDEDTEEKHDEDHFEDDRDDQIIKTSDTSFNLTFPSNNSKEAKICHSNDKEHLKIHGYTEVIHHSEEEDDDWEKDEELDEKLNEQDEKPKDSEDDGNSAEDYDEDTIDSFYPSSSKRKYDHLLRFDYSEDLNSENNDIETEKDQEKTNLKRRKIVSSEIKRSILSGVIGAIIGSSVTFWSLAKLGSMS</sequence>
<feature type="compositionally biased region" description="Acidic residues" evidence="1">
    <location>
        <begin position="209"/>
        <end position="224"/>
    </location>
</feature>
<dbReference type="AlphaFoldDB" id="A0A9P8PL41"/>
<gene>
    <name evidence="3" type="ORF">WICMUC_003662</name>
</gene>
<accession>A0A9P8PL41</accession>
<feature type="compositionally biased region" description="Polar residues" evidence="1">
    <location>
        <begin position="1"/>
        <end position="17"/>
    </location>
</feature>
<evidence type="ECO:0000256" key="2">
    <source>
        <dbReference type="SAM" id="Phobius"/>
    </source>
</evidence>
<feature type="transmembrane region" description="Helical" evidence="2">
    <location>
        <begin position="279"/>
        <end position="299"/>
    </location>
</feature>
<keyword evidence="2" id="KW-1133">Transmembrane helix</keyword>
<reference evidence="3" key="2">
    <citation type="submission" date="2021-01" db="EMBL/GenBank/DDBJ databases">
        <authorList>
            <person name="Schikora-Tamarit M.A."/>
        </authorList>
    </citation>
    <scope>NUCLEOTIDE SEQUENCE</scope>
    <source>
        <strain evidence="3">CBS6341</strain>
    </source>
</reference>
<keyword evidence="4" id="KW-1185">Reference proteome</keyword>
<dbReference type="EMBL" id="JAEUBF010000974">
    <property type="protein sequence ID" value="KAH3673555.1"/>
    <property type="molecule type" value="Genomic_DNA"/>
</dbReference>
<evidence type="ECO:0000256" key="1">
    <source>
        <dbReference type="SAM" id="MobiDB-lite"/>
    </source>
</evidence>
<reference evidence="3" key="1">
    <citation type="journal article" date="2021" name="Open Biol.">
        <title>Shared evolutionary footprints suggest mitochondrial oxidative damage underlies multiple complex I losses in fungi.</title>
        <authorList>
            <person name="Schikora-Tamarit M.A."/>
            <person name="Marcet-Houben M."/>
            <person name="Nosek J."/>
            <person name="Gabaldon T."/>
        </authorList>
    </citation>
    <scope>NUCLEOTIDE SEQUENCE</scope>
    <source>
        <strain evidence="3">CBS6341</strain>
    </source>
</reference>